<reference evidence="2 3" key="1">
    <citation type="submission" date="2024-09" db="EMBL/GenBank/DDBJ databases">
        <authorList>
            <person name="Salinas-Garcia M.A."/>
            <person name="Prieme A."/>
        </authorList>
    </citation>
    <scope>NUCLEOTIDE SEQUENCE [LARGE SCALE GENOMIC DNA]</scope>
    <source>
        <strain evidence="2 3">DSM 21081</strain>
    </source>
</reference>
<dbReference type="PROSITE" id="PS00383">
    <property type="entry name" value="TYR_PHOSPHATASE_1"/>
    <property type="match status" value="1"/>
</dbReference>
<comment type="caution">
    <text evidence="2">The sequence shown here is derived from an EMBL/GenBank/DDBJ whole genome shotgun (WGS) entry which is preliminary data.</text>
</comment>
<gene>
    <name evidence="2" type="ORF">ACETWP_09710</name>
</gene>
<evidence type="ECO:0000313" key="2">
    <source>
        <dbReference type="EMBL" id="MFB0834864.1"/>
    </source>
</evidence>
<dbReference type="RefSeq" id="WP_373972031.1">
    <property type="nucleotide sequence ID" value="NZ_JBHDLJ010000006.1"/>
</dbReference>
<organism evidence="2 3">
    <name type="scientific">Arthrobacter halodurans</name>
    <dbReference type="NCBI Taxonomy" id="516699"/>
    <lineage>
        <taxon>Bacteria</taxon>
        <taxon>Bacillati</taxon>
        <taxon>Actinomycetota</taxon>
        <taxon>Actinomycetes</taxon>
        <taxon>Micrococcales</taxon>
        <taxon>Micrococcaceae</taxon>
        <taxon>Arthrobacter</taxon>
    </lineage>
</organism>
<dbReference type="Pfam" id="PF13350">
    <property type="entry name" value="Y_phosphatase3"/>
    <property type="match status" value="1"/>
</dbReference>
<keyword evidence="3" id="KW-1185">Reference proteome</keyword>
<evidence type="ECO:0000313" key="3">
    <source>
        <dbReference type="Proteomes" id="UP001575652"/>
    </source>
</evidence>
<protein>
    <submittedName>
        <fullName evidence="2">Tyrosine-protein phosphatase</fullName>
    </submittedName>
</protein>
<feature type="domain" description="Tyrosine specific protein phosphatases" evidence="1">
    <location>
        <begin position="104"/>
        <end position="154"/>
    </location>
</feature>
<accession>A0ABV4UP11</accession>
<dbReference type="InterPro" id="IPR016130">
    <property type="entry name" value="Tyr_Pase_AS"/>
</dbReference>
<dbReference type="EMBL" id="JBHDLJ010000006">
    <property type="protein sequence ID" value="MFB0834864.1"/>
    <property type="molecule type" value="Genomic_DNA"/>
</dbReference>
<dbReference type="Gene3D" id="3.90.190.10">
    <property type="entry name" value="Protein tyrosine phosphatase superfamily"/>
    <property type="match status" value="1"/>
</dbReference>
<dbReference type="InterPro" id="IPR000387">
    <property type="entry name" value="Tyr_Pase_dom"/>
</dbReference>
<dbReference type="Proteomes" id="UP001575652">
    <property type="component" value="Unassembled WGS sequence"/>
</dbReference>
<evidence type="ECO:0000259" key="1">
    <source>
        <dbReference type="PROSITE" id="PS50056"/>
    </source>
</evidence>
<dbReference type="PROSITE" id="PS50056">
    <property type="entry name" value="TYR_PHOSPHATASE_2"/>
    <property type="match status" value="1"/>
</dbReference>
<name>A0ABV4UP11_9MICC</name>
<sequence>MRQVEWEGAVNARHVLGGLYRMGRSEWLTERGWRQAYDDGVRTVIDLRNADERSRRPTDPAVPDAALAGITVVHRPTEDQNHAEFMELAAPYLSHPRFYPHNLRFFPDKVAAVVRALAAAEGKVIMHCSAGRDRTGLMVTLLLLLADRRDLVEAQYDAGARGINDWHRVSPVKHPYERYLPAPEFEPVLRERVAALAEFADGLAVEEFLLGQGCTSAQLAAVRRLLADGAER</sequence>
<dbReference type="InterPro" id="IPR029021">
    <property type="entry name" value="Prot-tyrosine_phosphatase-like"/>
</dbReference>
<dbReference type="InterPro" id="IPR026893">
    <property type="entry name" value="Tyr/Ser_Pase_IphP-type"/>
</dbReference>
<dbReference type="SUPFAM" id="SSF52799">
    <property type="entry name" value="(Phosphotyrosine protein) phosphatases II"/>
    <property type="match status" value="1"/>
</dbReference>
<proteinExistence type="predicted"/>